<dbReference type="GO" id="GO:0004222">
    <property type="term" value="F:metalloendopeptidase activity"/>
    <property type="evidence" value="ECO:0007669"/>
    <property type="project" value="UniProtKB-UniRule"/>
</dbReference>
<keyword evidence="1 2" id="KW-0862">Zinc</keyword>
<dbReference type="EC" id="3.4.24.-" evidence="2"/>
<evidence type="ECO:0000256" key="1">
    <source>
        <dbReference type="PROSITE-ProRule" id="PRU01211"/>
    </source>
</evidence>
<dbReference type="PANTHER" id="PTHR10127:SF814">
    <property type="entry name" value="MEPRIN A SUBUNIT BETA"/>
    <property type="match status" value="1"/>
</dbReference>
<evidence type="ECO:0000313" key="5">
    <source>
        <dbReference type="Proteomes" id="UP000015102"/>
    </source>
</evidence>
<dbReference type="EnsemblMetazoa" id="MESCA001997-RA">
    <property type="protein sequence ID" value="MESCA001997-PA"/>
    <property type="gene ID" value="MESCA001997"/>
</dbReference>
<comment type="caution">
    <text evidence="1">Lacks conserved residue(s) required for the propagation of feature annotation.</text>
</comment>
<feature type="binding site" evidence="1">
    <location>
        <position position="56"/>
    </location>
    <ligand>
        <name>Zn(2+)</name>
        <dbReference type="ChEBI" id="CHEBI:29105"/>
        <note>catalytic</note>
    </ligand>
</feature>
<dbReference type="GO" id="GO:0008270">
    <property type="term" value="F:zinc ion binding"/>
    <property type="evidence" value="ECO:0007669"/>
    <property type="project" value="UniProtKB-UniRule"/>
</dbReference>
<dbReference type="InterPro" id="IPR024079">
    <property type="entry name" value="MetalloPept_cat_dom_sf"/>
</dbReference>
<dbReference type="InterPro" id="IPR001506">
    <property type="entry name" value="Peptidase_M12A"/>
</dbReference>
<comment type="cofactor">
    <cofactor evidence="1 2">
        <name>Zn(2+)</name>
        <dbReference type="ChEBI" id="CHEBI:29105"/>
    </cofactor>
    <text evidence="1 2">Binds 1 zinc ion per subunit.</text>
</comment>
<proteinExistence type="predicted"/>
<organism evidence="4 5">
    <name type="scientific">Megaselia scalaris</name>
    <name type="common">Humpbacked fly</name>
    <name type="synonym">Phora scalaris</name>
    <dbReference type="NCBI Taxonomy" id="36166"/>
    <lineage>
        <taxon>Eukaryota</taxon>
        <taxon>Metazoa</taxon>
        <taxon>Ecdysozoa</taxon>
        <taxon>Arthropoda</taxon>
        <taxon>Hexapoda</taxon>
        <taxon>Insecta</taxon>
        <taxon>Pterygota</taxon>
        <taxon>Neoptera</taxon>
        <taxon>Endopterygota</taxon>
        <taxon>Diptera</taxon>
        <taxon>Brachycera</taxon>
        <taxon>Muscomorpha</taxon>
        <taxon>Platypezoidea</taxon>
        <taxon>Phoridae</taxon>
        <taxon>Megaseliini</taxon>
        <taxon>Megaselia</taxon>
    </lineage>
</organism>
<dbReference type="EMBL" id="CAQQ02188079">
    <property type="status" value="NOT_ANNOTATED_CDS"/>
    <property type="molecule type" value="Genomic_DNA"/>
</dbReference>
<dbReference type="PROSITE" id="PS51864">
    <property type="entry name" value="ASTACIN"/>
    <property type="match status" value="1"/>
</dbReference>
<keyword evidence="1 2" id="KW-0482">Metalloprotease</keyword>
<accession>T1GF66</accession>
<dbReference type="Proteomes" id="UP000015102">
    <property type="component" value="Unassembled WGS sequence"/>
</dbReference>
<dbReference type="CDD" id="cd04280">
    <property type="entry name" value="ZnMc_astacin_like"/>
    <property type="match status" value="1"/>
</dbReference>
<dbReference type="InterPro" id="IPR034035">
    <property type="entry name" value="Astacin-like_dom"/>
</dbReference>
<sequence length="156" mass="18333">MESDSKGLDGQMELYIRVTNYQDGCFSSVGYWEEVQQLNIGPFCEYEGTVIHEFLHAIGFFHQQSSYERDLFIDIIWENIEEGKDHNFDKRKIRDVTNFRTLYDYSSIMHYGESAFSKNGKPTMVAKFPEGQDQMGAREMSPTDIYKINRMYNCEI</sequence>
<protein>
    <recommendedName>
        <fullName evidence="2">Metalloendopeptidase</fullName>
        <ecNumber evidence="2">3.4.24.-</ecNumber>
    </recommendedName>
</protein>
<feature type="binding site" evidence="1">
    <location>
        <position position="52"/>
    </location>
    <ligand>
        <name>Zn(2+)</name>
        <dbReference type="ChEBI" id="CHEBI:29105"/>
        <note>catalytic</note>
    </ligand>
</feature>
<feature type="domain" description="Peptidase M12A" evidence="3">
    <location>
        <begin position="1"/>
        <end position="155"/>
    </location>
</feature>
<dbReference type="PANTHER" id="PTHR10127">
    <property type="entry name" value="DISCOIDIN, CUB, EGF, LAMININ , AND ZINC METALLOPROTEASE DOMAIN CONTAINING"/>
    <property type="match status" value="1"/>
</dbReference>
<evidence type="ECO:0000256" key="2">
    <source>
        <dbReference type="RuleBase" id="RU361183"/>
    </source>
</evidence>
<dbReference type="Pfam" id="PF01400">
    <property type="entry name" value="Astacin"/>
    <property type="match status" value="1"/>
</dbReference>
<reference evidence="4" key="2">
    <citation type="submission" date="2015-06" db="UniProtKB">
        <authorList>
            <consortium name="EnsemblMetazoa"/>
        </authorList>
    </citation>
    <scope>IDENTIFICATION</scope>
</reference>
<keyword evidence="1 2" id="KW-0378">Hydrolase</keyword>
<evidence type="ECO:0000259" key="3">
    <source>
        <dbReference type="PROSITE" id="PS51864"/>
    </source>
</evidence>
<keyword evidence="1 2" id="KW-0645">Protease</keyword>
<dbReference type="InterPro" id="IPR006026">
    <property type="entry name" value="Peptidase_Metallo"/>
</dbReference>
<dbReference type="AlphaFoldDB" id="T1GF66"/>
<dbReference type="OMA" id="NIFWINI"/>
<dbReference type="PRINTS" id="PR00480">
    <property type="entry name" value="ASTACIN"/>
</dbReference>
<dbReference type="GO" id="GO:0006508">
    <property type="term" value="P:proteolysis"/>
    <property type="evidence" value="ECO:0007669"/>
    <property type="project" value="UniProtKB-KW"/>
</dbReference>
<dbReference type="Gene3D" id="3.40.390.10">
    <property type="entry name" value="Collagenase (Catalytic Domain)"/>
    <property type="match status" value="1"/>
</dbReference>
<keyword evidence="5" id="KW-1185">Reference proteome</keyword>
<name>T1GF66_MEGSC</name>
<reference evidence="5" key="1">
    <citation type="submission" date="2013-02" db="EMBL/GenBank/DDBJ databases">
        <authorList>
            <person name="Hughes D."/>
        </authorList>
    </citation>
    <scope>NUCLEOTIDE SEQUENCE</scope>
    <source>
        <strain>Durham</strain>
        <strain evidence="5">NC isolate 2 -- Noor lab</strain>
    </source>
</reference>
<feature type="active site" evidence="1">
    <location>
        <position position="53"/>
    </location>
</feature>
<dbReference type="STRING" id="36166.T1GF66"/>
<feature type="binding site" evidence="1">
    <location>
        <position position="62"/>
    </location>
    <ligand>
        <name>Zn(2+)</name>
        <dbReference type="ChEBI" id="CHEBI:29105"/>
        <note>catalytic</note>
    </ligand>
</feature>
<dbReference type="HOGENOM" id="CLU_017286_4_1_1"/>
<dbReference type="SUPFAM" id="SSF55486">
    <property type="entry name" value="Metalloproteases ('zincins'), catalytic domain"/>
    <property type="match status" value="1"/>
</dbReference>
<dbReference type="SMART" id="SM00235">
    <property type="entry name" value="ZnMc"/>
    <property type="match status" value="1"/>
</dbReference>
<keyword evidence="1 2" id="KW-0479">Metal-binding</keyword>
<evidence type="ECO:0000313" key="4">
    <source>
        <dbReference type="EnsemblMetazoa" id="MESCA001997-PA"/>
    </source>
</evidence>